<name>A0AAD4QRM6_9AGAM</name>
<dbReference type="EMBL" id="WTXG01000004">
    <property type="protein sequence ID" value="KAI0306209.1"/>
    <property type="molecule type" value="Genomic_DNA"/>
</dbReference>
<dbReference type="AlphaFoldDB" id="A0AAD4QRM6"/>
<keyword evidence="3" id="KW-1185">Reference proteome</keyword>
<reference evidence="2" key="1">
    <citation type="journal article" date="2022" name="New Phytol.">
        <title>Evolutionary transition to the ectomycorrhizal habit in the genomes of a hyperdiverse lineage of mushroom-forming fungi.</title>
        <authorList>
            <person name="Looney B."/>
            <person name="Miyauchi S."/>
            <person name="Morin E."/>
            <person name="Drula E."/>
            <person name="Courty P.E."/>
            <person name="Kohler A."/>
            <person name="Kuo A."/>
            <person name="LaButti K."/>
            <person name="Pangilinan J."/>
            <person name="Lipzen A."/>
            <person name="Riley R."/>
            <person name="Andreopoulos W."/>
            <person name="He G."/>
            <person name="Johnson J."/>
            <person name="Nolan M."/>
            <person name="Tritt A."/>
            <person name="Barry K.W."/>
            <person name="Grigoriev I.V."/>
            <person name="Nagy L.G."/>
            <person name="Hibbett D."/>
            <person name="Henrissat B."/>
            <person name="Matheny P.B."/>
            <person name="Labbe J."/>
            <person name="Martin F.M."/>
        </authorList>
    </citation>
    <scope>NUCLEOTIDE SEQUENCE</scope>
    <source>
        <strain evidence="2">BPL690</strain>
    </source>
</reference>
<proteinExistence type="predicted"/>
<organism evidence="2 3">
    <name type="scientific">Multifurca ochricompacta</name>
    <dbReference type="NCBI Taxonomy" id="376703"/>
    <lineage>
        <taxon>Eukaryota</taxon>
        <taxon>Fungi</taxon>
        <taxon>Dikarya</taxon>
        <taxon>Basidiomycota</taxon>
        <taxon>Agaricomycotina</taxon>
        <taxon>Agaricomycetes</taxon>
        <taxon>Russulales</taxon>
        <taxon>Russulaceae</taxon>
        <taxon>Multifurca</taxon>
    </lineage>
</organism>
<comment type="caution">
    <text evidence="2">The sequence shown here is derived from an EMBL/GenBank/DDBJ whole genome shotgun (WGS) entry which is preliminary data.</text>
</comment>
<evidence type="ECO:0000256" key="1">
    <source>
        <dbReference type="SAM" id="MobiDB-lite"/>
    </source>
</evidence>
<protein>
    <submittedName>
        <fullName evidence="2">Uncharacterized protein</fullName>
    </submittedName>
</protein>
<feature type="compositionally biased region" description="Low complexity" evidence="1">
    <location>
        <begin position="60"/>
        <end position="79"/>
    </location>
</feature>
<feature type="region of interest" description="Disordered" evidence="1">
    <location>
        <begin position="57"/>
        <end position="85"/>
    </location>
</feature>
<gene>
    <name evidence="2" type="ORF">B0F90DRAFT_973979</name>
</gene>
<evidence type="ECO:0000313" key="3">
    <source>
        <dbReference type="Proteomes" id="UP001203297"/>
    </source>
</evidence>
<evidence type="ECO:0000313" key="2">
    <source>
        <dbReference type="EMBL" id="KAI0306209.1"/>
    </source>
</evidence>
<accession>A0AAD4QRM6</accession>
<sequence>MSLDRRKPFSVLHPNIRPAVAATPAIAYPTISRPRRQMPGYHSYLQNNGSKKRYATMLPSSSRSSATSSAESLYSSTSSMPRRRKLSAAEDVAARVRARWAALEALERGGAAQPTDTTTTMNMNTNTVTTTTDTRAGTGTGAADPDVLVHYGLLQCSPDQEKENIAPMQVDVTYEKPLPHVHPRSHCTSTLNLGQHLRTQQ</sequence>
<dbReference type="Proteomes" id="UP001203297">
    <property type="component" value="Unassembled WGS sequence"/>
</dbReference>
<feature type="region of interest" description="Disordered" evidence="1">
    <location>
        <begin position="107"/>
        <end position="141"/>
    </location>
</feature>